<comment type="subcellular location">
    <subcellularLocation>
        <location evidence="1">Secreted</location>
    </subcellularLocation>
</comment>
<dbReference type="EMBL" id="LMWY01000024">
    <property type="protein sequence ID" value="KUO02475.1"/>
    <property type="molecule type" value="Genomic_DNA"/>
</dbReference>
<dbReference type="InterPro" id="IPR051398">
    <property type="entry name" value="Polysacch_Deacetylase"/>
</dbReference>
<dbReference type="OrthoDB" id="9782872at2"/>
<dbReference type="GO" id="GO:0005576">
    <property type="term" value="C:extracellular region"/>
    <property type="evidence" value="ECO:0007669"/>
    <property type="project" value="UniProtKB-SubCell"/>
</dbReference>
<dbReference type="Proteomes" id="UP000053429">
    <property type="component" value="Unassembled WGS sequence"/>
</dbReference>
<keyword evidence="6" id="KW-1185">Reference proteome</keyword>
<dbReference type="AlphaFoldDB" id="A0A101U1Z8"/>
<dbReference type="RefSeq" id="WP_062720736.1">
    <property type="nucleotide sequence ID" value="NZ_KQ948930.1"/>
</dbReference>
<gene>
    <name evidence="5" type="ORF">AQJ67_21820</name>
</gene>
<protein>
    <submittedName>
        <fullName evidence="5">Polysaccharide deacetylase</fullName>
    </submittedName>
</protein>
<feature type="region of interest" description="Disordered" evidence="3">
    <location>
        <begin position="1"/>
        <end position="25"/>
    </location>
</feature>
<dbReference type="Gene3D" id="3.20.20.370">
    <property type="entry name" value="Glycoside hydrolase/deacetylase"/>
    <property type="match status" value="1"/>
</dbReference>
<organism evidence="5 6">
    <name type="scientific">Streptomyces caeruleatus</name>
    <dbReference type="NCBI Taxonomy" id="661399"/>
    <lineage>
        <taxon>Bacteria</taxon>
        <taxon>Bacillati</taxon>
        <taxon>Actinomycetota</taxon>
        <taxon>Actinomycetes</taxon>
        <taxon>Kitasatosporales</taxon>
        <taxon>Streptomycetaceae</taxon>
        <taxon>Streptomyces</taxon>
    </lineage>
</organism>
<dbReference type="PROSITE" id="PS51677">
    <property type="entry name" value="NODB"/>
    <property type="match status" value="1"/>
</dbReference>
<feature type="domain" description="NodB homology" evidence="4">
    <location>
        <begin position="86"/>
        <end position="263"/>
    </location>
</feature>
<dbReference type="CDD" id="cd10918">
    <property type="entry name" value="CE4_NodB_like_5s_6s"/>
    <property type="match status" value="1"/>
</dbReference>
<evidence type="ECO:0000256" key="3">
    <source>
        <dbReference type="SAM" id="MobiDB-lite"/>
    </source>
</evidence>
<evidence type="ECO:0000313" key="5">
    <source>
        <dbReference type="EMBL" id="KUO02475.1"/>
    </source>
</evidence>
<accession>A0A101U1Z8</accession>
<name>A0A101U1Z8_9ACTN</name>
<evidence type="ECO:0000313" key="6">
    <source>
        <dbReference type="Proteomes" id="UP000053429"/>
    </source>
</evidence>
<reference evidence="5 6" key="1">
    <citation type="submission" date="2015-10" db="EMBL/GenBank/DDBJ databases">
        <title>Draft genome sequence of Streptomyces caeruleatus NRRL B-24802, type strain for the species Streptomyces caeruleatus.</title>
        <authorList>
            <person name="Ruckert C."/>
            <person name="Winkler A."/>
            <person name="Kalinowski J."/>
            <person name="Kampfer P."/>
            <person name="Glaeser S."/>
        </authorList>
    </citation>
    <scope>NUCLEOTIDE SEQUENCE [LARGE SCALE GENOMIC DNA]</scope>
    <source>
        <strain evidence="5 6">NRRL B-24802</strain>
    </source>
</reference>
<keyword evidence="2" id="KW-0732">Signal</keyword>
<evidence type="ECO:0000256" key="2">
    <source>
        <dbReference type="ARBA" id="ARBA00022729"/>
    </source>
</evidence>
<dbReference type="GO" id="GO:0005975">
    <property type="term" value="P:carbohydrate metabolic process"/>
    <property type="evidence" value="ECO:0007669"/>
    <property type="project" value="InterPro"/>
</dbReference>
<comment type="caution">
    <text evidence="5">The sequence shown here is derived from an EMBL/GenBank/DDBJ whole genome shotgun (WGS) entry which is preliminary data.</text>
</comment>
<dbReference type="Pfam" id="PF01522">
    <property type="entry name" value="Polysacc_deac_1"/>
    <property type="match status" value="1"/>
</dbReference>
<dbReference type="GO" id="GO:0016810">
    <property type="term" value="F:hydrolase activity, acting on carbon-nitrogen (but not peptide) bonds"/>
    <property type="evidence" value="ECO:0007669"/>
    <property type="project" value="InterPro"/>
</dbReference>
<dbReference type="InterPro" id="IPR002509">
    <property type="entry name" value="NODB_dom"/>
</dbReference>
<sequence>MVADISAAPRAVEPDPDPVAEGRPRKGPAAWVAMYHSVSDCRDDPYNVTVTPDRLDRQLGWLAARGLRGVSVRELLAARARGAERGLIGLTFDDGYTDFLTHAVPVLHRWGFSATVFVLPGRLGGENSWEPTGPRKPLFDVADVHRAVAAGMEIASHGMTHLNLTRTTDEVLHREVEESRQRLAALTGGDVDGFCYPYGCLDERVVAAVRRAGYRYACAISPGPADSGDLALPRIHLGQADISLRLELKRRLARYYGRALEAV</sequence>
<evidence type="ECO:0000259" key="4">
    <source>
        <dbReference type="PROSITE" id="PS51677"/>
    </source>
</evidence>
<dbReference type="STRING" id="661399.AQJ67_21820"/>
<dbReference type="PANTHER" id="PTHR34216">
    <property type="match status" value="1"/>
</dbReference>
<dbReference type="InterPro" id="IPR011330">
    <property type="entry name" value="Glyco_hydro/deAcase_b/a-brl"/>
</dbReference>
<dbReference type="SUPFAM" id="SSF88713">
    <property type="entry name" value="Glycoside hydrolase/deacetylase"/>
    <property type="match status" value="1"/>
</dbReference>
<evidence type="ECO:0000256" key="1">
    <source>
        <dbReference type="ARBA" id="ARBA00004613"/>
    </source>
</evidence>
<proteinExistence type="predicted"/>
<dbReference type="PANTHER" id="PTHR34216:SF3">
    <property type="entry name" value="POLY-BETA-1,6-N-ACETYL-D-GLUCOSAMINE N-DEACETYLASE"/>
    <property type="match status" value="1"/>
</dbReference>